<sequence>MTLRVLLVEPFHGGSHASWAEGLAAHSRHEVVTVSLPGTSWRWRMRGASVSLAAATHDAVAADGPPDVVLASGMFDLPAWLGLTRRILGDPPVVLYLHENQLGYPLSPNQRADDEFPLANWRSMVAADEVWCNSRFQLDELLGGLPALLDRSPDESHAHLLGEVSGRCSVVPVGVELVDVPDPGDRDDSADELPLVLWNHRWDHDKNPAAVFRALVRLAAEGLGFEVAIAGENVRVDPREMVEARSALGDRVVQFGHLPRSDYVALLGRADVVVSAASQEYFGISVVEAVAAGAVPVLPDRLSYPEVVPAAWHGSSLYPDGGLTTRLREVLTGLPEWRARCEGLSAAMRRFDWREVADIYDDGLEALAARYGRAP</sequence>
<organism evidence="9">
    <name type="scientific">marine metagenome</name>
    <dbReference type="NCBI Taxonomy" id="408172"/>
    <lineage>
        <taxon>unclassified sequences</taxon>
        <taxon>metagenomes</taxon>
        <taxon>ecological metagenomes</taxon>
    </lineage>
</organism>
<evidence type="ECO:0000256" key="1">
    <source>
        <dbReference type="ARBA" id="ARBA00009481"/>
    </source>
</evidence>
<dbReference type="Pfam" id="PF00534">
    <property type="entry name" value="Glycos_transf_1"/>
    <property type="match status" value="1"/>
</dbReference>
<keyword evidence="3" id="KW-0808">Transferase</keyword>
<dbReference type="EC" id="2.4.1.110" evidence="4"/>
<protein>
    <recommendedName>
        <fullName evidence="5">tRNA-queuosine alpha-mannosyltransferase</fullName>
        <ecNumber evidence="4">2.4.1.110</ecNumber>
    </recommendedName>
</protein>
<dbReference type="GO" id="GO:0016438">
    <property type="term" value="F:tRNA-queuosine(34) beta-mannosyltransferase activity"/>
    <property type="evidence" value="ECO:0007669"/>
    <property type="project" value="UniProtKB-EC"/>
</dbReference>
<name>A0A381QXK1_9ZZZZ</name>
<evidence type="ECO:0000256" key="3">
    <source>
        <dbReference type="ARBA" id="ARBA00022679"/>
    </source>
</evidence>
<reference evidence="9" key="1">
    <citation type="submission" date="2018-05" db="EMBL/GenBank/DDBJ databases">
        <authorList>
            <person name="Lanie J.A."/>
            <person name="Ng W.-L."/>
            <person name="Kazmierczak K.M."/>
            <person name="Andrzejewski T.M."/>
            <person name="Davidsen T.M."/>
            <person name="Wayne K.J."/>
            <person name="Tettelin H."/>
            <person name="Glass J.I."/>
            <person name="Rusch D."/>
            <person name="Podicherti R."/>
            <person name="Tsui H.-C.T."/>
            <person name="Winkler M.E."/>
        </authorList>
    </citation>
    <scope>NUCLEOTIDE SEQUENCE</scope>
</reference>
<evidence type="ECO:0000256" key="4">
    <source>
        <dbReference type="ARBA" id="ARBA00044517"/>
    </source>
</evidence>
<evidence type="ECO:0000259" key="7">
    <source>
        <dbReference type="Pfam" id="PF00534"/>
    </source>
</evidence>
<dbReference type="SUPFAM" id="SSF53756">
    <property type="entry name" value="UDP-Glycosyltransferase/glycogen phosphorylase"/>
    <property type="match status" value="1"/>
</dbReference>
<dbReference type="PANTHER" id="PTHR13615:SF3">
    <property type="entry name" value="GLYCOSYLTRANSFERASE-LIKE DOMAIN-CONTAINING PROTEIN 1"/>
    <property type="match status" value="1"/>
</dbReference>
<dbReference type="Pfam" id="PF12038">
    <property type="entry name" value="QTMAN_N"/>
    <property type="match status" value="1"/>
</dbReference>
<dbReference type="AlphaFoldDB" id="A0A381QXK1"/>
<comment type="similarity">
    <text evidence="1">Belongs to the glycosyltransferase group 1 family. Glycosyltransferase 4 subfamily.</text>
</comment>
<dbReference type="InterPro" id="IPR001296">
    <property type="entry name" value="Glyco_trans_1"/>
</dbReference>
<evidence type="ECO:0000256" key="2">
    <source>
        <dbReference type="ARBA" id="ARBA00022676"/>
    </source>
</evidence>
<evidence type="ECO:0000313" key="9">
    <source>
        <dbReference type="EMBL" id="SUZ84166.1"/>
    </source>
</evidence>
<gene>
    <name evidence="9" type="ORF">METZ01_LOCUS37020</name>
</gene>
<accession>A0A381QXK1</accession>
<evidence type="ECO:0000259" key="8">
    <source>
        <dbReference type="Pfam" id="PF12038"/>
    </source>
</evidence>
<dbReference type="InterPro" id="IPR022701">
    <property type="entry name" value="QTMAN_N"/>
</dbReference>
<dbReference type="InterPro" id="IPR051862">
    <property type="entry name" value="GT-like_domain_containing_1"/>
</dbReference>
<feature type="domain" description="Glycosyl transferase family 1" evidence="7">
    <location>
        <begin position="191"/>
        <end position="311"/>
    </location>
</feature>
<feature type="domain" description="tRNA-queuosine alpha-mannosyltransferase N-terminal" evidence="8">
    <location>
        <begin position="4"/>
        <end position="175"/>
    </location>
</feature>
<evidence type="ECO:0000256" key="6">
    <source>
        <dbReference type="ARBA" id="ARBA00048439"/>
    </source>
</evidence>
<evidence type="ECO:0000256" key="5">
    <source>
        <dbReference type="ARBA" id="ARBA00044539"/>
    </source>
</evidence>
<dbReference type="EMBL" id="UINC01001583">
    <property type="protein sequence ID" value="SUZ84166.1"/>
    <property type="molecule type" value="Genomic_DNA"/>
</dbReference>
<keyword evidence="2" id="KW-0328">Glycosyltransferase</keyword>
<comment type="catalytic activity">
    <reaction evidence="6">
        <text>queuosine(34) in tRNA(Asp) + GDP-alpha-D-mannose = O-4''-alpha-D-mannosylqueuosine(34) in tRNA(Asp) + GDP + H(+)</text>
        <dbReference type="Rhea" id="RHEA:12885"/>
        <dbReference type="Rhea" id="RHEA-COMP:18572"/>
        <dbReference type="Rhea" id="RHEA-COMP:18581"/>
        <dbReference type="ChEBI" id="CHEBI:15378"/>
        <dbReference type="ChEBI" id="CHEBI:57527"/>
        <dbReference type="ChEBI" id="CHEBI:58189"/>
        <dbReference type="ChEBI" id="CHEBI:194431"/>
        <dbReference type="ChEBI" id="CHEBI:194442"/>
        <dbReference type="EC" id="2.4.1.110"/>
    </reaction>
    <physiologicalReaction direction="left-to-right" evidence="6">
        <dbReference type="Rhea" id="RHEA:12886"/>
    </physiologicalReaction>
</comment>
<dbReference type="Gene3D" id="3.40.50.2000">
    <property type="entry name" value="Glycogen Phosphorylase B"/>
    <property type="match status" value="2"/>
</dbReference>
<proteinExistence type="inferred from homology"/>
<dbReference type="PANTHER" id="PTHR13615">
    <property type="entry name" value="GLYCOSYLTRANSFERASE-LIKE 1"/>
    <property type="match status" value="1"/>
</dbReference>